<accession>A0ABV1ID30</accession>
<dbReference type="Proteomes" id="UP001494672">
    <property type="component" value="Unassembled WGS sequence"/>
</dbReference>
<dbReference type="InterPro" id="IPR013762">
    <property type="entry name" value="Integrase-like_cat_sf"/>
</dbReference>
<protein>
    <submittedName>
        <fullName evidence="3">Tyrosine-type recombinase/integrase</fullName>
    </submittedName>
</protein>
<dbReference type="RefSeq" id="WP_238051517.1">
    <property type="nucleotide sequence ID" value="NZ_JBBNGJ010000009.1"/>
</dbReference>
<evidence type="ECO:0000256" key="1">
    <source>
        <dbReference type="ARBA" id="ARBA00023172"/>
    </source>
</evidence>
<evidence type="ECO:0000313" key="3">
    <source>
        <dbReference type="EMBL" id="MEQ2593537.1"/>
    </source>
</evidence>
<gene>
    <name evidence="3" type="ORF">AAAU18_11510</name>
</gene>
<sequence length="123" mass="14325">MDCLFSKTENGIKKVPIADKILPYYKAWYESCPECEYLLHTEDGKHFEYRNYYDSYFKPLMEQLGINRTPHCCRHTCISMLAEAGINQTIIKKIVGHSGAITLTEKVYTHFDIKELVDAINRI</sequence>
<keyword evidence="4" id="KW-1185">Reference proteome</keyword>
<dbReference type="InterPro" id="IPR011010">
    <property type="entry name" value="DNA_brk_join_enz"/>
</dbReference>
<reference evidence="3 4" key="1">
    <citation type="submission" date="2024-04" db="EMBL/GenBank/DDBJ databases">
        <title>Human intestinal bacterial collection.</title>
        <authorList>
            <person name="Pauvert C."/>
            <person name="Hitch T.C.A."/>
            <person name="Clavel T."/>
        </authorList>
    </citation>
    <scope>NUCLEOTIDE SEQUENCE [LARGE SCALE GENOMIC DNA]</scope>
    <source>
        <strain evidence="3 4">CLA-AA-H181</strain>
    </source>
</reference>
<evidence type="ECO:0000259" key="2">
    <source>
        <dbReference type="PROSITE" id="PS51898"/>
    </source>
</evidence>
<keyword evidence="1" id="KW-0233">DNA recombination</keyword>
<name>A0ABV1ID30_9FIRM</name>
<evidence type="ECO:0000313" key="4">
    <source>
        <dbReference type="Proteomes" id="UP001494672"/>
    </source>
</evidence>
<feature type="domain" description="Tyr recombinase" evidence="2">
    <location>
        <begin position="1"/>
        <end position="121"/>
    </location>
</feature>
<dbReference type="SUPFAM" id="SSF56349">
    <property type="entry name" value="DNA breaking-rejoining enzymes"/>
    <property type="match status" value="1"/>
</dbReference>
<dbReference type="EMBL" id="JBBNGJ010000009">
    <property type="protein sequence ID" value="MEQ2593537.1"/>
    <property type="molecule type" value="Genomic_DNA"/>
</dbReference>
<dbReference type="Pfam" id="PF00589">
    <property type="entry name" value="Phage_integrase"/>
    <property type="match status" value="1"/>
</dbReference>
<dbReference type="InterPro" id="IPR002104">
    <property type="entry name" value="Integrase_catalytic"/>
</dbReference>
<dbReference type="Gene3D" id="1.10.443.10">
    <property type="entry name" value="Intergrase catalytic core"/>
    <property type="match status" value="1"/>
</dbReference>
<organism evidence="3 4">
    <name type="scientific">Coprococcus aceti</name>
    <dbReference type="NCBI Taxonomy" id="2981786"/>
    <lineage>
        <taxon>Bacteria</taxon>
        <taxon>Bacillati</taxon>
        <taxon>Bacillota</taxon>
        <taxon>Clostridia</taxon>
        <taxon>Lachnospirales</taxon>
        <taxon>Lachnospiraceae</taxon>
        <taxon>Coprococcus</taxon>
    </lineage>
</organism>
<dbReference type="PROSITE" id="PS51898">
    <property type="entry name" value="TYR_RECOMBINASE"/>
    <property type="match status" value="1"/>
</dbReference>
<comment type="caution">
    <text evidence="3">The sequence shown here is derived from an EMBL/GenBank/DDBJ whole genome shotgun (WGS) entry which is preliminary data.</text>
</comment>
<proteinExistence type="predicted"/>